<dbReference type="EMBL" id="UOFR01000083">
    <property type="protein sequence ID" value="VAX01276.1"/>
    <property type="molecule type" value="Genomic_DNA"/>
</dbReference>
<dbReference type="AlphaFoldDB" id="A0A3B1A6B3"/>
<organism evidence="2">
    <name type="scientific">hydrothermal vent metagenome</name>
    <dbReference type="NCBI Taxonomy" id="652676"/>
    <lineage>
        <taxon>unclassified sequences</taxon>
        <taxon>metagenomes</taxon>
        <taxon>ecological metagenomes</taxon>
    </lineage>
</organism>
<evidence type="ECO:0000313" key="2">
    <source>
        <dbReference type="EMBL" id="VAX01276.1"/>
    </source>
</evidence>
<gene>
    <name evidence="2" type="ORF">MNBD_GAMMA21-1986</name>
</gene>
<feature type="transmembrane region" description="Helical" evidence="1">
    <location>
        <begin position="87"/>
        <end position="107"/>
    </location>
</feature>
<evidence type="ECO:0008006" key="3">
    <source>
        <dbReference type="Google" id="ProtNLM"/>
    </source>
</evidence>
<dbReference type="Pfam" id="PF04403">
    <property type="entry name" value="PqiA"/>
    <property type="match status" value="1"/>
</dbReference>
<reference evidence="2" key="1">
    <citation type="submission" date="2018-06" db="EMBL/GenBank/DDBJ databases">
        <authorList>
            <person name="Zhirakovskaya E."/>
        </authorList>
    </citation>
    <scope>NUCLEOTIDE SEQUENCE</scope>
</reference>
<proteinExistence type="predicted"/>
<sequence>MLQRLPTLKVRRTHLALDSRLTGSALIFVEQGNIILATAVWLPSVLIPGVIIFSLCYILFSVYYNFRWPYTKPILVWVSRLFPWGMMDVFFLGILVALVKLVALADVLLGTDFYAFLALIFTYTTAISSLEPFLLWQKLEDAGDKQLEICYEQ</sequence>
<accession>A0A3B1A6B3</accession>
<dbReference type="InterPro" id="IPR007498">
    <property type="entry name" value="PqiA-like"/>
</dbReference>
<evidence type="ECO:0000256" key="1">
    <source>
        <dbReference type="SAM" id="Phobius"/>
    </source>
</evidence>
<keyword evidence="1" id="KW-0472">Membrane</keyword>
<feature type="transmembrane region" description="Helical" evidence="1">
    <location>
        <begin position="113"/>
        <end position="136"/>
    </location>
</feature>
<name>A0A3B1A6B3_9ZZZZ</name>
<feature type="transmembrane region" description="Helical" evidence="1">
    <location>
        <begin position="21"/>
        <end position="41"/>
    </location>
</feature>
<protein>
    <recommendedName>
        <fullName evidence="3">Paraquat-inducible protein A</fullName>
    </recommendedName>
</protein>
<keyword evidence="1" id="KW-1133">Transmembrane helix</keyword>
<keyword evidence="1" id="KW-0812">Transmembrane</keyword>
<feature type="transmembrane region" description="Helical" evidence="1">
    <location>
        <begin position="47"/>
        <end position="66"/>
    </location>
</feature>